<protein>
    <submittedName>
        <fullName evidence="1">Uncharacterized protein</fullName>
    </submittedName>
</protein>
<accession>A0A940MZD5</accession>
<name>A0A940MZD5_9PROT</name>
<reference evidence="1" key="1">
    <citation type="submission" date="2021-03" db="EMBL/GenBank/DDBJ databases">
        <authorList>
            <person name="So Y."/>
        </authorList>
    </citation>
    <scope>NUCLEOTIDE SEQUENCE</scope>
    <source>
        <strain evidence="1">SG15</strain>
    </source>
</reference>
<dbReference type="AlphaFoldDB" id="A0A940MZD5"/>
<dbReference type="EMBL" id="JAGIZA010000013">
    <property type="protein sequence ID" value="MBP0494976.1"/>
    <property type="molecule type" value="Genomic_DNA"/>
</dbReference>
<organism evidence="1 2">
    <name type="scientific">Roseomonas indoligenes</name>
    <dbReference type="NCBI Taxonomy" id="2820811"/>
    <lineage>
        <taxon>Bacteria</taxon>
        <taxon>Pseudomonadati</taxon>
        <taxon>Pseudomonadota</taxon>
        <taxon>Alphaproteobacteria</taxon>
        <taxon>Acetobacterales</taxon>
        <taxon>Roseomonadaceae</taxon>
        <taxon>Roseomonas</taxon>
    </lineage>
</organism>
<gene>
    <name evidence="1" type="ORF">J5Y10_19495</name>
</gene>
<evidence type="ECO:0000313" key="1">
    <source>
        <dbReference type="EMBL" id="MBP0494976.1"/>
    </source>
</evidence>
<dbReference type="Proteomes" id="UP000677537">
    <property type="component" value="Unassembled WGS sequence"/>
</dbReference>
<proteinExistence type="predicted"/>
<comment type="caution">
    <text evidence="1">The sequence shown here is derived from an EMBL/GenBank/DDBJ whole genome shotgun (WGS) entry which is preliminary data.</text>
</comment>
<keyword evidence="2" id="KW-1185">Reference proteome</keyword>
<dbReference type="RefSeq" id="WP_209375774.1">
    <property type="nucleotide sequence ID" value="NZ_JAGIZA010000013.1"/>
</dbReference>
<evidence type="ECO:0000313" key="2">
    <source>
        <dbReference type="Proteomes" id="UP000677537"/>
    </source>
</evidence>
<sequence length="87" mass="10011">MMNRTVSSNGVGQEVRRSRMWGLDTLLDELVTRFNAKDLPRSLLFEVGLVLIQQLALPNEVAGCLAKWQERWTETVRLEALPMRRQA</sequence>